<proteinExistence type="predicted"/>
<comment type="caution">
    <text evidence="1">The sequence shown here is derived from an EMBL/GenBank/DDBJ whole genome shotgun (WGS) entry which is preliminary data.</text>
</comment>
<name>A0ACA9K326_9GLOM</name>
<dbReference type="Proteomes" id="UP000789860">
    <property type="component" value="Unassembled WGS sequence"/>
</dbReference>
<accession>A0ACA9K326</accession>
<dbReference type="EMBL" id="CAJVPM010000668">
    <property type="protein sequence ID" value="CAG8449099.1"/>
    <property type="molecule type" value="Genomic_DNA"/>
</dbReference>
<gene>
    <name evidence="1" type="ORF">SCALOS_LOCUS1097</name>
</gene>
<sequence length="381" mass="44305">MFYLDNNDVRNLYIENRLLFKGNHFNCIIYVTIVGMQKNNDRRNLLYIEKDAPRYYTRAMRINYLCFCDLLLPKAKILSLRTIYRMLTGDVSVADTTNQTKVDEQVRTALDLRNSEIAIDLCEHNTRRLSKYDAFWEIAAQFLEGKAANAVTAIKKECISEIAISSAQWLRLQFWLKNLTWLSSLQFTSCLPLKFIVQTCQLHAFYPDIHYASALFRYEKKFAMKFHEITNFIFMDDKYHCKVGEPGFPVAAIEREKKVVVNRNTIFAVADHDYTKMGIISSITMICNIPEFINADFYVGKVCIGLKDLIFQPSLPLRHVTKLYNILLTKELTDKSILCLYIDGSPDHCCTYTHVQLLYICLFLALDLDYFVAVRTPPYHS</sequence>
<organism evidence="1 2">
    <name type="scientific">Scutellospora calospora</name>
    <dbReference type="NCBI Taxonomy" id="85575"/>
    <lineage>
        <taxon>Eukaryota</taxon>
        <taxon>Fungi</taxon>
        <taxon>Fungi incertae sedis</taxon>
        <taxon>Mucoromycota</taxon>
        <taxon>Glomeromycotina</taxon>
        <taxon>Glomeromycetes</taxon>
        <taxon>Diversisporales</taxon>
        <taxon>Gigasporaceae</taxon>
        <taxon>Scutellospora</taxon>
    </lineage>
</organism>
<reference evidence="1" key="1">
    <citation type="submission" date="2021-06" db="EMBL/GenBank/DDBJ databases">
        <authorList>
            <person name="Kallberg Y."/>
            <person name="Tangrot J."/>
            <person name="Rosling A."/>
        </authorList>
    </citation>
    <scope>NUCLEOTIDE SEQUENCE</scope>
    <source>
        <strain evidence="1">AU212A</strain>
    </source>
</reference>
<evidence type="ECO:0000313" key="1">
    <source>
        <dbReference type="EMBL" id="CAG8449099.1"/>
    </source>
</evidence>
<evidence type="ECO:0000313" key="2">
    <source>
        <dbReference type="Proteomes" id="UP000789860"/>
    </source>
</evidence>
<protein>
    <submittedName>
        <fullName evidence="1">2638_t:CDS:1</fullName>
    </submittedName>
</protein>
<keyword evidence="2" id="KW-1185">Reference proteome</keyword>